<dbReference type="AlphaFoldDB" id="A0A9P5SAX9"/>
<sequence>MAFSVQDTNELGTPFPADWMVMTIIRSSIQHSTTNNTVRGLVTCRWNEHQVELVPDPTAAPEANTSEGSLVRLAVGSEIQVRGLINVRAHFQGQGSRRHRKPVLAMTLDVTQIRLDSDGGDGSRSPRPRPEGGLGGEERPPRRTPPPPDGGSGSGSKRPLESTEDEPEGGGRGGRPSDPKRPRPWSGEGSSRGGSGSHGSSTSGGPLDSSSSHAQPTPLASSALVTPEGGGGGGREGESTAAAEAPPPLLSGLGMSTSTEVVPPSSICPLDLDADLCIETHYIDGYGRLLNMDGSTQEQMHTLFTFRQNRASGVAHWLHVLATRQLTEGYENLRVWEELIFPNPDDTSETETQARTRRRGTLQLIEVNGRVARRQLPEDPSEGWPLNPYHVITLDPQGALANAQYERDETIGGGNLRYSFEQRFNNEARRVVHVLLIPKGDDTQFEYQ</sequence>
<dbReference type="EMBL" id="JAAAUY010001150">
    <property type="protein sequence ID" value="KAF9324118.1"/>
    <property type="molecule type" value="Genomic_DNA"/>
</dbReference>
<gene>
    <name evidence="2" type="ORF">BG006_000854</name>
</gene>
<dbReference type="Proteomes" id="UP000696485">
    <property type="component" value="Unassembled WGS sequence"/>
</dbReference>
<protein>
    <submittedName>
        <fullName evidence="2">Uncharacterized protein</fullName>
    </submittedName>
</protein>
<feature type="non-terminal residue" evidence="2">
    <location>
        <position position="448"/>
    </location>
</feature>
<evidence type="ECO:0000313" key="3">
    <source>
        <dbReference type="Proteomes" id="UP000696485"/>
    </source>
</evidence>
<feature type="compositionally biased region" description="Polar residues" evidence="1">
    <location>
        <begin position="213"/>
        <end position="224"/>
    </location>
</feature>
<feature type="region of interest" description="Disordered" evidence="1">
    <location>
        <begin position="112"/>
        <end position="263"/>
    </location>
</feature>
<accession>A0A9P5SAX9</accession>
<name>A0A9P5SAX9_9FUNG</name>
<evidence type="ECO:0000256" key="1">
    <source>
        <dbReference type="SAM" id="MobiDB-lite"/>
    </source>
</evidence>
<feature type="compositionally biased region" description="Low complexity" evidence="1">
    <location>
        <begin position="198"/>
        <end position="212"/>
    </location>
</feature>
<organism evidence="2 3">
    <name type="scientific">Podila minutissima</name>
    <dbReference type="NCBI Taxonomy" id="64525"/>
    <lineage>
        <taxon>Eukaryota</taxon>
        <taxon>Fungi</taxon>
        <taxon>Fungi incertae sedis</taxon>
        <taxon>Mucoromycota</taxon>
        <taxon>Mortierellomycotina</taxon>
        <taxon>Mortierellomycetes</taxon>
        <taxon>Mortierellales</taxon>
        <taxon>Mortierellaceae</taxon>
        <taxon>Podila</taxon>
    </lineage>
</organism>
<comment type="caution">
    <text evidence="2">The sequence shown here is derived from an EMBL/GenBank/DDBJ whole genome shotgun (WGS) entry which is preliminary data.</text>
</comment>
<keyword evidence="3" id="KW-1185">Reference proteome</keyword>
<reference evidence="2" key="1">
    <citation type="journal article" date="2020" name="Fungal Divers.">
        <title>Resolving the Mortierellaceae phylogeny through synthesis of multi-gene phylogenetics and phylogenomics.</title>
        <authorList>
            <person name="Vandepol N."/>
            <person name="Liber J."/>
            <person name="Desiro A."/>
            <person name="Na H."/>
            <person name="Kennedy M."/>
            <person name="Barry K."/>
            <person name="Grigoriev I.V."/>
            <person name="Miller A.N."/>
            <person name="O'Donnell K."/>
            <person name="Stajich J.E."/>
            <person name="Bonito G."/>
        </authorList>
    </citation>
    <scope>NUCLEOTIDE SEQUENCE</scope>
    <source>
        <strain evidence="2">NVP1</strain>
    </source>
</reference>
<proteinExistence type="predicted"/>
<evidence type="ECO:0000313" key="2">
    <source>
        <dbReference type="EMBL" id="KAF9324118.1"/>
    </source>
</evidence>